<organism evidence="7 8">
    <name type="scientific">Panagrellus redivivus</name>
    <name type="common">Microworm</name>
    <dbReference type="NCBI Taxonomy" id="6233"/>
    <lineage>
        <taxon>Eukaryota</taxon>
        <taxon>Metazoa</taxon>
        <taxon>Ecdysozoa</taxon>
        <taxon>Nematoda</taxon>
        <taxon>Chromadorea</taxon>
        <taxon>Rhabditida</taxon>
        <taxon>Tylenchina</taxon>
        <taxon>Panagrolaimomorpha</taxon>
        <taxon>Panagrolaimoidea</taxon>
        <taxon>Panagrolaimidae</taxon>
        <taxon>Panagrellus</taxon>
    </lineage>
</organism>
<dbReference type="AlphaFoldDB" id="A0A7E4V8Y5"/>
<comment type="similarity">
    <text evidence="2">Belongs to the RNase K family.</text>
</comment>
<evidence type="ECO:0000256" key="3">
    <source>
        <dbReference type="ARBA" id="ARBA00022692"/>
    </source>
</evidence>
<dbReference type="GO" id="GO:0004521">
    <property type="term" value="F:RNA endonuclease activity"/>
    <property type="evidence" value="ECO:0007669"/>
    <property type="project" value="InterPro"/>
</dbReference>
<dbReference type="InterPro" id="IPR026770">
    <property type="entry name" value="RNase_K"/>
</dbReference>
<name>A0A7E4V8Y5_PANRE</name>
<evidence type="ECO:0000256" key="6">
    <source>
        <dbReference type="SAM" id="Phobius"/>
    </source>
</evidence>
<evidence type="ECO:0000256" key="2">
    <source>
        <dbReference type="ARBA" id="ARBA00008458"/>
    </source>
</evidence>
<dbReference type="WBParaSite" id="Pan_g17983.t1">
    <property type="protein sequence ID" value="Pan_g17983.t1"/>
    <property type="gene ID" value="Pan_g17983"/>
</dbReference>
<evidence type="ECO:0000256" key="4">
    <source>
        <dbReference type="ARBA" id="ARBA00022989"/>
    </source>
</evidence>
<accession>A0A7E4V8Y5</accession>
<keyword evidence="3 6" id="KW-0812">Transmembrane</keyword>
<dbReference type="GO" id="GO:0016020">
    <property type="term" value="C:membrane"/>
    <property type="evidence" value="ECO:0007669"/>
    <property type="project" value="UniProtKB-SubCell"/>
</dbReference>
<proteinExistence type="inferred from homology"/>
<evidence type="ECO:0000313" key="8">
    <source>
        <dbReference type="WBParaSite" id="Pan_g17983.t1"/>
    </source>
</evidence>
<reference evidence="7" key="1">
    <citation type="journal article" date="2013" name="Genetics">
        <title>The draft genome and transcriptome of Panagrellus redivivus are shaped by the harsh demands of a free-living lifestyle.</title>
        <authorList>
            <person name="Srinivasan J."/>
            <person name="Dillman A.R."/>
            <person name="Macchietto M.G."/>
            <person name="Heikkinen L."/>
            <person name="Lakso M."/>
            <person name="Fracchia K.M."/>
            <person name="Antoshechkin I."/>
            <person name="Mortazavi A."/>
            <person name="Wong G."/>
            <person name="Sternberg P.W."/>
        </authorList>
    </citation>
    <scope>NUCLEOTIDE SEQUENCE [LARGE SCALE GENOMIC DNA]</scope>
    <source>
        <strain evidence="7">MT8872</strain>
    </source>
</reference>
<evidence type="ECO:0000313" key="7">
    <source>
        <dbReference type="Proteomes" id="UP000492821"/>
    </source>
</evidence>
<feature type="transmembrane region" description="Helical" evidence="6">
    <location>
        <begin position="12"/>
        <end position="35"/>
    </location>
</feature>
<evidence type="ECO:0000256" key="5">
    <source>
        <dbReference type="ARBA" id="ARBA00023136"/>
    </source>
</evidence>
<protein>
    <submittedName>
        <fullName evidence="8">Ribonuclease kappa</fullName>
    </submittedName>
</protein>
<keyword evidence="5 6" id="KW-0472">Membrane</keyword>
<sequence>MGCLGCLAGPICTGLLLMISVWGIFFLGGVGGLFYNQSMGLMADLPPESDEEKRADWSERVPKIEQLYRDNGRNCLIAAAAYVVVFLYSAVRMFFIARN</sequence>
<keyword evidence="4 6" id="KW-1133">Transmembrane helix</keyword>
<dbReference type="PANTHER" id="PTHR31733">
    <property type="entry name" value="RIBONUCLEASE KAPPA"/>
    <property type="match status" value="1"/>
</dbReference>
<comment type="subcellular location">
    <subcellularLocation>
        <location evidence="1">Membrane</location>
        <topology evidence="1">Multi-pass membrane protein</topology>
    </subcellularLocation>
</comment>
<dbReference type="Proteomes" id="UP000492821">
    <property type="component" value="Unassembled WGS sequence"/>
</dbReference>
<evidence type="ECO:0000256" key="1">
    <source>
        <dbReference type="ARBA" id="ARBA00004141"/>
    </source>
</evidence>
<reference evidence="8" key="2">
    <citation type="submission" date="2020-10" db="UniProtKB">
        <authorList>
            <consortium name="WormBaseParasite"/>
        </authorList>
    </citation>
    <scope>IDENTIFICATION</scope>
</reference>
<feature type="transmembrane region" description="Helical" evidence="6">
    <location>
        <begin position="76"/>
        <end position="95"/>
    </location>
</feature>
<keyword evidence="7" id="KW-1185">Reference proteome</keyword>